<organism evidence="1 2">
    <name type="scientific">Hamiltosporidium magnivora</name>
    <dbReference type="NCBI Taxonomy" id="148818"/>
    <lineage>
        <taxon>Eukaryota</taxon>
        <taxon>Fungi</taxon>
        <taxon>Fungi incertae sedis</taxon>
        <taxon>Microsporidia</taxon>
        <taxon>Dubosqiidae</taxon>
        <taxon>Hamiltosporidium</taxon>
    </lineage>
</organism>
<protein>
    <submittedName>
        <fullName evidence="1">Uncharacterized protein</fullName>
    </submittedName>
</protein>
<accession>A0A4Q9LA93</accession>
<comment type="caution">
    <text evidence="1">The sequence shown here is derived from an EMBL/GenBank/DDBJ whole genome shotgun (WGS) entry which is preliminary data.</text>
</comment>
<evidence type="ECO:0000313" key="1">
    <source>
        <dbReference type="EMBL" id="TBU04707.1"/>
    </source>
</evidence>
<evidence type="ECO:0000313" key="2">
    <source>
        <dbReference type="Proteomes" id="UP000293045"/>
    </source>
</evidence>
<dbReference type="Proteomes" id="UP000293045">
    <property type="component" value="Unassembled WGS sequence"/>
</dbReference>
<gene>
    <name evidence="1" type="ORF">CWI39_0767p0010</name>
</gene>
<name>A0A4Q9LA93_9MICR</name>
<dbReference type="AlphaFoldDB" id="A0A4Q9LA93"/>
<reference evidence="1 2" key="1">
    <citation type="submission" date="2017-12" db="EMBL/GenBank/DDBJ databases">
        <authorList>
            <person name="Pombert J.-F."/>
            <person name="Haag K.L."/>
            <person name="Ebert D."/>
        </authorList>
    </citation>
    <scope>NUCLEOTIDE SEQUENCE [LARGE SCALE GENOMIC DNA]</scope>
    <source>
        <strain evidence="1">IL-BN-2</strain>
    </source>
</reference>
<sequence length="460" mass="55449">MLAFSVLSIFSWKIFILYSKFNRTSHFNKPQTMNTMIFEFIKYFVEASENNCERLSTFTEQVYLKFVFDSKYNTTNLCLLDVFDRYKKMQFSVSCLFSSPFKPQISFSSIGCFTIKFLEKGLIFYKKEFLTEKDLPGKKIIWDYSSLKYILNYIRIYLKILDRFRNRHQKSFVSLIFSEYPHRILNNSISKKFIKFFSGNDETYLFVFKKADITLNFLLENLKNTAFKHTIGIYTLEIPRDSYRNLRDKLFIYFYKLCIYNKINIDYNFLKKIDKVLYRVINNHLGITTNESPNIIFSENYIQYFKNLDNKPDEFFLEDYMYVQPRCLYSRKKYNHDTETDESFVIDAQRINKFYHEKISLTFLHFHLWFAEFTDRSKILRKFPEIKSLATMCKCSFGSYILQKNFLLDLGFNSRGECVFMYINNTDEKYSVVDSAIFYKKLEETMSRIKKTMYFSGDFT</sequence>
<dbReference type="VEuPathDB" id="MicrosporidiaDB:CWI39_0767p0010"/>
<proteinExistence type="predicted"/>
<dbReference type="EMBL" id="PIXR01000767">
    <property type="protein sequence ID" value="TBU04707.1"/>
    <property type="molecule type" value="Genomic_DNA"/>
</dbReference>
<dbReference type="VEuPathDB" id="MicrosporidiaDB:CWI36_0579p0010"/>